<feature type="modified residue" description="N6-(pyridoxal phosphate)lysine" evidence="6">
    <location>
        <position position="224"/>
    </location>
</feature>
<dbReference type="Pfam" id="PF00155">
    <property type="entry name" value="Aminotran_1_2"/>
    <property type="match status" value="1"/>
</dbReference>
<keyword evidence="3 6" id="KW-0032">Aminotransferase</keyword>
<sequence length="363" mass="40923">MRHLVPSNILTLNPYYPGKPIEDVEREFGIKDSIKLASNENPLGPSPKALATIKKYLKKIHLYPDSTTYYLKQILSSYLKVSEKNIIIGNGSNEIIELIARTFLTPQSESVIADQAFIVYQMIVQAVGAKKIIVPLKNYTHNLLGMAECINKNTRIIFIANPNNPTGTIVNDEVFEQFLNLVPEDVLVVLDEAYMEYVTDKNYPNSIQYLSTRNNLIILRTFSKIYGLAGLRIGYGIANQEVIELLNKIRQPFNVNSLAQVAAIASLSDEAHVKRSLENNEEGKAYLYNEFERLGLSYVPTSANFILVHCEQDCTILSNKLLKLGVIVRPMRSYNFPNSIRVTIGLPKENNKFISALKKVLSH</sequence>
<dbReference type="GO" id="GO:0000105">
    <property type="term" value="P:L-histidine biosynthetic process"/>
    <property type="evidence" value="ECO:0007669"/>
    <property type="project" value="UniProtKB-UniRule"/>
</dbReference>
<dbReference type="EMBL" id="MGDI01000022">
    <property type="protein sequence ID" value="OGL53725.1"/>
    <property type="molecule type" value="Genomic_DNA"/>
</dbReference>
<comment type="caution">
    <text evidence="8">The sequence shown here is derived from an EMBL/GenBank/DDBJ whole genome shotgun (WGS) entry which is preliminary data.</text>
</comment>
<dbReference type="NCBIfam" id="TIGR01141">
    <property type="entry name" value="hisC"/>
    <property type="match status" value="1"/>
</dbReference>
<evidence type="ECO:0000256" key="6">
    <source>
        <dbReference type="HAMAP-Rule" id="MF_01023"/>
    </source>
</evidence>
<gene>
    <name evidence="6" type="primary">hisC</name>
    <name evidence="8" type="ORF">A3G31_03190</name>
</gene>
<accession>A0A1F7SIY0</accession>
<comment type="similarity">
    <text evidence="6">Belongs to the class-II pyridoxal-phosphate-dependent aminotransferase family. Histidinol-phosphate aminotransferase subfamily.</text>
</comment>
<dbReference type="PANTHER" id="PTHR43643">
    <property type="entry name" value="HISTIDINOL-PHOSPHATE AMINOTRANSFERASE 2"/>
    <property type="match status" value="1"/>
</dbReference>
<dbReference type="HAMAP" id="MF_01023">
    <property type="entry name" value="HisC_aminotrans_2"/>
    <property type="match status" value="1"/>
</dbReference>
<evidence type="ECO:0000313" key="9">
    <source>
        <dbReference type="Proteomes" id="UP000178082"/>
    </source>
</evidence>
<proteinExistence type="inferred from homology"/>
<dbReference type="PANTHER" id="PTHR43643:SF3">
    <property type="entry name" value="HISTIDINOL-PHOSPHATE AMINOTRANSFERASE"/>
    <property type="match status" value="1"/>
</dbReference>
<evidence type="ECO:0000256" key="2">
    <source>
        <dbReference type="ARBA" id="ARBA00011738"/>
    </source>
</evidence>
<evidence type="ECO:0000256" key="3">
    <source>
        <dbReference type="ARBA" id="ARBA00022576"/>
    </source>
</evidence>
<name>A0A1F7SIY0_9BACT</name>
<reference evidence="8 9" key="1">
    <citation type="journal article" date="2016" name="Nat. Commun.">
        <title>Thousands of microbial genomes shed light on interconnected biogeochemical processes in an aquifer system.</title>
        <authorList>
            <person name="Anantharaman K."/>
            <person name="Brown C.T."/>
            <person name="Hug L.A."/>
            <person name="Sharon I."/>
            <person name="Castelle C.J."/>
            <person name="Probst A.J."/>
            <person name="Thomas B.C."/>
            <person name="Singh A."/>
            <person name="Wilkins M.J."/>
            <person name="Karaoz U."/>
            <person name="Brodie E.L."/>
            <person name="Williams K.H."/>
            <person name="Hubbard S.S."/>
            <person name="Banfield J.F."/>
        </authorList>
    </citation>
    <scope>NUCLEOTIDE SEQUENCE [LARGE SCALE GENOMIC DNA]</scope>
</reference>
<comment type="subunit">
    <text evidence="2 6">Homodimer.</text>
</comment>
<dbReference type="SUPFAM" id="SSF53383">
    <property type="entry name" value="PLP-dependent transferases"/>
    <property type="match status" value="1"/>
</dbReference>
<dbReference type="EC" id="2.6.1.9" evidence="6"/>
<dbReference type="Gene3D" id="3.40.640.10">
    <property type="entry name" value="Type I PLP-dependent aspartate aminotransferase-like (Major domain)"/>
    <property type="match status" value="1"/>
</dbReference>
<dbReference type="Proteomes" id="UP000178082">
    <property type="component" value="Unassembled WGS sequence"/>
</dbReference>
<dbReference type="AlphaFoldDB" id="A0A1F7SIY0"/>
<dbReference type="GO" id="GO:0030170">
    <property type="term" value="F:pyridoxal phosphate binding"/>
    <property type="evidence" value="ECO:0007669"/>
    <property type="project" value="InterPro"/>
</dbReference>
<evidence type="ECO:0000313" key="8">
    <source>
        <dbReference type="EMBL" id="OGL53725.1"/>
    </source>
</evidence>
<dbReference type="InterPro" id="IPR004839">
    <property type="entry name" value="Aminotransferase_I/II_large"/>
</dbReference>
<dbReference type="CDD" id="cd00609">
    <property type="entry name" value="AAT_like"/>
    <property type="match status" value="1"/>
</dbReference>
<dbReference type="InterPro" id="IPR005861">
    <property type="entry name" value="HisP_aminotrans"/>
</dbReference>
<dbReference type="InterPro" id="IPR015421">
    <property type="entry name" value="PyrdxlP-dep_Trfase_major"/>
</dbReference>
<dbReference type="GO" id="GO:0004400">
    <property type="term" value="F:histidinol-phosphate transaminase activity"/>
    <property type="evidence" value="ECO:0007669"/>
    <property type="project" value="UniProtKB-UniRule"/>
</dbReference>
<comment type="catalytic activity">
    <reaction evidence="6">
        <text>L-histidinol phosphate + 2-oxoglutarate = 3-(imidazol-4-yl)-2-oxopropyl phosphate + L-glutamate</text>
        <dbReference type="Rhea" id="RHEA:23744"/>
        <dbReference type="ChEBI" id="CHEBI:16810"/>
        <dbReference type="ChEBI" id="CHEBI:29985"/>
        <dbReference type="ChEBI" id="CHEBI:57766"/>
        <dbReference type="ChEBI" id="CHEBI:57980"/>
        <dbReference type="EC" id="2.6.1.9"/>
    </reaction>
</comment>
<organism evidence="8 9">
    <name type="scientific">Candidatus Schekmanbacteria bacterium RIFCSPLOWO2_12_FULL_38_15</name>
    <dbReference type="NCBI Taxonomy" id="1817883"/>
    <lineage>
        <taxon>Bacteria</taxon>
        <taxon>Candidatus Schekmaniibacteriota</taxon>
    </lineage>
</organism>
<dbReference type="UniPathway" id="UPA00031">
    <property type="reaction ID" value="UER00012"/>
</dbReference>
<evidence type="ECO:0000256" key="5">
    <source>
        <dbReference type="ARBA" id="ARBA00022898"/>
    </source>
</evidence>
<dbReference type="InterPro" id="IPR015422">
    <property type="entry name" value="PyrdxlP-dep_Trfase_small"/>
</dbReference>
<evidence type="ECO:0000256" key="1">
    <source>
        <dbReference type="ARBA" id="ARBA00001933"/>
    </source>
</evidence>
<dbReference type="Gene3D" id="3.90.1150.10">
    <property type="entry name" value="Aspartate Aminotransferase, domain 1"/>
    <property type="match status" value="1"/>
</dbReference>
<dbReference type="InterPro" id="IPR050106">
    <property type="entry name" value="HistidinolP_aminotransfase"/>
</dbReference>
<keyword evidence="6" id="KW-0368">Histidine biosynthesis</keyword>
<protein>
    <recommendedName>
        <fullName evidence="6">Histidinol-phosphate aminotransferase</fullName>
        <ecNumber evidence="6">2.6.1.9</ecNumber>
    </recommendedName>
    <alternativeName>
        <fullName evidence="6">Imidazole acetol-phosphate transaminase</fullName>
    </alternativeName>
</protein>
<evidence type="ECO:0000256" key="4">
    <source>
        <dbReference type="ARBA" id="ARBA00022679"/>
    </source>
</evidence>
<keyword evidence="5 6" id="KW-0663">Pyridoxal phosphate</keyword>
<comment type="pathway">
    <text evidence="6">Amino-acid biosynthesis; L-histidine biosynthesis; L-histidine from 5-phospho-alpha-D-ribose 1-diphosphate: step 7/9.</text>
</comment>
<evidence type="ECO:0000259" key="7">
    <source>
        <dbReference type="Pfam" id="PF00155"/>
    </source>
</evidence>
<feature type="domain" description="Aminotransferase class I/classII large" evidence="7">
    <location>
        <begin position="32"/>
        <end position="352"/>
    </location>
</feature>
<dbReference type="STRING" id="1817883.A3G31_03190"/>
<keyword evidence="4 6" id="KW-0808">Transferase</keyword>
<dbReference type="InterPro" id="IPR015424">
    <property type="entry name" value="PyrdxlP-dep_Trfase"/>
</dbReference>
<comment type="cofactor">
    <cofactor evidence="1 6">
        <name>pyridoxal 5'-phosphate</name>
        <dbReference type="ChEBI" id="CHEBI:597326"/>
    </cofactor>
</comment>
<keyword evidence="6" id="KW-0028">Amino-acid biosynthesis</keyword>